<reference evidence="2" key="1">
    <citation type="submission" date="2021-07" db="EMBL/GenBank/DDBJ databases">
        <title>Zhongshania sp. CAU 1632 isolated from seawater.</title>
        <authorList>
            <person name="Kim W."/>
        </authorList>
    </citation>
    <scope>NUCLEOTIDE SEQUENCE</scope>
    <source>
        <strain evidence="2">CAU 1632</strain>
    </source>
</reference>
<dbReference type="PANTHER" id="PTHR43130:SF14">
    <property type="entry name" value="DJ-1_PFPI DOMAIN-CONTAINING PROTEIN"/>
    <property type="match status" value="1"/>
</dbReference>
<dbReference type="InterPro" id="IPR002818">
    <property type="entry name" value="DJ-1/PfpI"/>
</dbReference>
<protein>
    <submittedName>
        <fullName evidence="2">DJ-1/PfpI family protein</fullName>
    </submittedName>
</protein>
<dbReference type="Pfam" id="PF01965">
    <property type="entry name" value="DJ-1_PfpI"/>
    <property type="match status" value="1"/>
</dbReference>
<name>A0ABS6VTD2_9GAMM</name>
<dbReference type="EMBL" id="JAHWDQ010000003">
    <property type="protein sequence ID" value="MBW2941566.1"/>
    <property type="molecule type" value="Genomic_DNA"/>
</dbReference>
<dbReference type="InterPro" id="IPR052158">
    <property type="entry name" value="INH-QAR"/>
</dbReference>
<dbReference type="Proteomes" id="UP001166291">
    <property type="component" value="Unassembled WGS sequence"/>
</dbReference>
<evidence type="ECO:0000313" key="3">
    <source>
        <dbReference type="Proteomes" id="UP001166291"/>
    </source>
</evidence>
<gene>
    <name evidence="2" type="ORF">KXJ70_12290</name>
</gene>
<keyword evidence="3" id="KW-1185">Reference proteome</keyword>
<feature type="domain" description="DJ-1/PfpI" evidence="1">
    <location>
        <begin position="3"/>
        <end position="170"/>
    </location>
</feature>
<dbReference type="RefSeq" id="WP_219043805.1">
    <property type="nucleotide sequence ID" value="NZ_JAHWDQ010000003.1"/>
</dbReference>
<organism evidence="2 3">
    <name type="scientific">Zhongshania aquimaris</name>
    <dbReference type="NCBI Taxonomy" id="2857107"/>
    <lineage>
        <taxon>Bacteria</taxon>
        <taxon>Pseudomonadati</taxon>
        <taxon>Pseudomonadota</taxon>
        <taxon>Gammaproteobacteria</taxon>
        <taxon>Cellvibrionales</taxon>
        <taxon>Spongiibacteraceae</taxon>
        <taxon>Zhongshania</taxon>
    </lineage>
</organism>
<accession>A0ABS6VTD2</accession>
<comment type="caution">
    <text evidence="2">The sequence shown here is derived from an EMBL/GenBank/DDBJ whole genome shotgun (WGS) entry which is preliminary data.</text>
</comment>
<proteinExistence type="predicted"/>
<evidence type="ECO:0000313" key="2">
    <source>
        <dbReference type="EMBL" id="MBW2941566.1"/>
    </source>
</evidence>
<evidence type="ECO:0000259" key="1">
    <source>
        <dbReference type="Pfam" id="PF01965"/>
    </source>
</evidence>
<dbReference type="CDD" id="cd03139">
    <property type="entry name" value="GATase1_PfpI_2"/>
    <property type="match status" value="1"/>
</dbReference>
<sequence length="195" mass="21369">MNVGIYCYENAEVLDFAGPFEVFSTASRLCGESPPFEVFLISEEPGPVLARAGFSVNPNYHFANHPTIDLLIVVGGVHDLEMNKPAVLSWIKTQSGQASLVASVCTGVFLLAAADVVTDHKVTTHWEDVVSLRERFPNLHVCEETRWVDSGNIISSGGISAGIDMSLYIVGRLQGSELAVRTAKQMEFDWIWPEV</sequence>
<dbReference type="PANTHER" id="PTHR43130">
    <property type="entry name" value="ARAC-FAMILY TRANSCRIPTIONAL REGULATOR"/>
    <property type="match status" value="1"/>
</dbReference>